<dbReference type="HOGENOM" id="CLU_3161037_0_0_1"/>
<keyword evidence="2" id="KW-1185">Reference proteome</keyword>
<evidence type="ECO:0000313" key="1">
    <source>
        <dbReference type="EMBL" id="CBI34358.3"/>
    </source>
</evidence>
<name>D7TV33_VITVI</name>
<accession>D7TV33</accession>
<proteinExistence type="predicted"/>
<dbReference type="AlphaFoldDB" id="D7TV33"/>
<sequence length="48" mass="5420">MSKDSIKMPNNSFWLDVDSVNLSHRRNVTIIDRHQPIPCGTSTPPSNI</sequence>
<evidence type="ECO:0000313" key="2">
    <source>
        <dbReference type="Proteomes" id="UP000009183"/>
    </source>
</evidence>
<protein>
    <submittedName>
        <fullName evidence="1">Uncharacterized protein</fullName>
    </submittedName>
</protein>
<dbReference type="InParanoid" id="D7TV33"/>
<dbReference type="PaxDb" id="29760-VIT_02s0025g00010.t01"/>
<dbReference type="EMBL" id="FN596251">
    <property type="protein sequence ID" value="CBI34358.3"/>
    <property type="molecule type" value="Genomic_DNA"/>
</dbReference>
<gene>
    <name evidence="1" type="ordered locus">VIT_02s0025g00010</name>
</gene>
<reference evidence="2" key="1">
    <citation type="journal article" date="2007" name="Nature">
        <title>The grapevine genome sequence suggests ancestral hexaploidization in major angiosperm phyla.</title>
        <authorList>
            <consortium name="The French-Italian Public Consortium for Grapevine Genome Characterization."/>
            <person name="Jaillon O."/>
            <person name="Aury J.-M."/>
            <person name="Noel B."/>
            <person name="Policriti A."/>
            <person name="Clepet C."/>
            <person name="Casagrande A."/>
            <person name="Choisne N."/>
            <person name="Aubourg S."/>
            <person name="Vitulo N."/>
            <person name="Jubin C."/>
            <person name="Vezzi A."/>
            <person name="Legeai F."/>
            <person name="Hugueney P."/>
            <person name="Dasilva C."/>
            <person name="Horner D."/>
            <person name="Mica E."/>
            <person name="Jublot D."/>
            <person name="Poulain J."/>
            <person name="Bruyere C."/>
            <person name="Billault A."/>
            <person name="Segurens B."/>
            <person name="Gouyvenoux M."/>
            <person name="Ugarte E."/>
            <person name="Cattonaro F."/>
            <person name="Anthouard V."/>
            <person name="Vico V."/>
            <person name="Del Fabbro C."/>
            <person name="Alaux M."/>
            <person name="Di Gaspero G."/>
            <person name="Dumas V."/>
            <person name="Felice N."/>
            <person name="Paillard S."/>
            <person name="Juman I."/>
            <person name="Moroldo M."/>
            <person name="Scalabrin S."/>
            <person name="Canaguier A."/>
            <person name="Le Clainche I."/>
            <person name="Malacrida G."/>
            <person name="Durand E."/>
            <person name="Pesole G."/>
            <person name="Laucou V."/>
            <person name="Chatelet P."/>
            <person name="Merdinoglu D."/>
            <person name="Delledonne M."/>
            <person name="Pezzotti M."/>
            <person name="Lecharny A."/>
            <person name="Scarpelli C."/>
            <person name="Artiguenave F."/>
            <person name="Pe M.E."/>
            <person name="Valle G."/>
            <person name="Morgante M."/>
            <person name="Caboche M."/>
            <person name="Adam-Blondon A.-F."/>
            <person name="Weissenbach J."/>
            <person name="Quetier F."/>
            <person name="Wincker P."/>
        </authorList>
    </citation>
    <scope>NUCLEOTIDE SEQUENCE [LARGE SCALE GENOMIC DNA]</scope>
    <source>
        <strain evidence="2">cv. Pinot noir / PN40024</strain>
    </source>
</reference>
<organism evidence="1 2">
    <name type="scientific">Vitis vinifera</name>
    <name type="common">Grape</name>
    <dbReference type="NCBI Taxonomy" id="29760"/>
    <lineage>
        <taxon>Eukaryota</taxon>
        <taxon>Viridiplantae</taxon>
        <taxon>Streptophyta</taxon>
        <taxon>Embryophyta</taxon>
        <taxon>Tracheophyta</taxon>
        <taxon>Spermatophyta</taxon>
        <taxon>Magnoliopsida</taxon>
        <taxon>eudicotyledons</taxon>
        <taxon>Gunneridae</taxon>
        <taxon>Pentapetalae</taxon>
        <taxon>rosids</taxon>
        <taxon>Vitales</taxon>
        <taxon>Vitaceae</taxon>
        <taxon>Viteae</taxon>
        <taxon>Vitis</taxon>
    </lineage>
</organism>
<dbReference type="Proteomes" id="UP000009183">
    <property type="component" value="Chromosome 2"/>
</dbReference>